<keyword evidence="4" id="KW-1185">Reference proteome</keyword>
<gene>
    <name evidence="3" type="ordered locus">SSIL_1445</name>
</gene>
<protein>
    <submittedName>
        <fullName evidence="3">Uncharacterized protein</fullName>
    </submittedName>
</protein>
<dbReference type="eggNOG" id="ENOG502ZG3F">
    <property type="taxonomic scope" value="Bacteria"/>
</dbReference>
<sequence length="106" mass="12025">MAELTNAVLAEQIRQLREEFNAHRSETRKEIRELDQEIDLVRGSQNELNVTMSYVKETVKEMNKTLIAMADAQNKQTSKNTLLVSILQVAGGIMIAIIGYWAKGQF</sequence>
<accession>F2F2N0</accession>
<feature type="coiled-coil region" evidence="1">
    <location>
        <begin position="6"/>
        <end position="37"/>
    </location>
</feature>
<dbReference type="EMBL" id="AP012157">
    <property type="protein sequence ID" value="BAK15868.1"/>
    <property type="molecule type" value="Genomic_DNA"/>
</dbReference>
<reference evidence="3 4" key="2">
    <citation type="journal article" date="2012" name="J. Biosci. Bioeng.">
        <title>Complete genome sequence and characterization of the N-acylhomoserine lactone-degrading gene of the potato leaf-associated Solibacillus silvestris.</title>
        <authorList>
            <person name="Morohoshi T."/>
            <person name="Tominaga Y."/>
            <person name="Someya N."/>
            <person name="Ikeda T."/>
        </authorList>
    </citation>
    <scope>NUCLEOTIDE SEQUENCE [LARGE SCALE GENOMIC DNA]</scope>
    <source>
        <strain evidence="3 4">StLB046</strain>
    </source>
</reference>
<proteinExistence type="predicted"/>
<dbReference type="RefSeq" id="WP_014823321.1">
    <property type="nucleotide sequence ID" value="NC_018065.1"/>
</dbReference>
<evidence type="ECO:0000256" key="1">
    <source>
        <dbReference type="SAM" id="Coils"/>
    </source>
</evidence>
<dbReference type="PATRIC" id="fig|1002809.3.peg.1459"/>
<evidence type="ECO:0000313" key="3">
    <source>
        <dbReference type="EMBL" id="BAK15868.1"/>
    </source>
</evidence>
<feature type="transmembrane region" description="Helical" evidence="2">
    <location>
        <begin position="82"/>
        <end position="102"/>
    </location>
</feature>
<evidence type="ECO:0000256" key="2">
    <source>
        <dbReference type="SAM" id="Phobius"/>
    </source>
</evidence>
<name>F2F2N0_SOLSS</name>
<keyword evidence="1" id="KW-0175">Coiled coil</keyword>
<dbReference type="HOGENOM" id="CLU_2221487_0_0_9"/>
<keyword evidence="2" id="KW-1133">Transmembrane helix</keyword>
<reference evidence="4" key="1">
    <citation type="submission" date="2011-04" db="EMBL/GenBank/DDBJ databases">
        <title>Genome sequence of Solibacillus silvestris StLB046.</title>
        <authorList>
            <person name="Morohoshi T."/>
            <person name="Someya N."/>
            <person name="Ikeda T."/>
        </authorList>
    </citation>
    <scope>NUCLEOTIDE SEQUENCE [LARGE SCALE GENOMIC DNA]</scope>
    <source>
        <strain evidence="4">StLB046</strain>
    </source>
</reference>
<dbReference type="AlphaFoldDB" id="F2F2N0"/>
<organism evidence="3 4">
    <name type="scientific">Solibacillus silvestris (strain StLB046)</name>
    <name type="common">Bacillus silvestris</name>
    <dbReference type="NCBI Taxonomy" id="1002809"/>
    <lineage>
        <taxon>Bacteria</taxon>
        <taxon>Bacillati</taxon>
        <taxon>Bacillota</taxon>
        <taxon>Bacilli</taxon>
        <taxon>Bacillales</taxon>
        <taxon>Caryophanaceae</taxon>
        <taxon>Solibacillus</taxon>
    </lineage>
</organism>
<dbReference type="KEGG" id="siv:SSIL_1445"/>
<keyword evidence="2" id="KW-0812">Transmembrane</keyword>
<keyword evidence="2" id="KW-0472">Membrane</keyword>
<dbReference type="Proteomes" id="UP000006691">
    <property type="component" value="Chromosome"/>
</dbReference>
<evidence type="ECO:0000313" key="4">
    <source>
        <dbReference type="Proteomes" id="UP000006691"/>
    </source>
</evidence>